<dbReference type="GO" id="GO:0005737">
    <property type="term" value="C:cytoplasm"/>
    <property type="evidence" value="ECO:0007669"/>
    <property type="project" value="TreeGrafter"/>
</dbReference>
<dbReference type="Gene3D" id="2.30.29.30">
    <property type="entry name" value="Pleckstrin-homology domain (PH domain)/Phosphotyrosine-binding domain (PTB)"/>
    <property type="match status" value="1"/>
</dbReference>
<sequence>MFIFIDAGAATETQNHEEEENNDDDDDDEEVNHVELPSVEENEEEILFNEWTKLFLWDCDINKRKSCGAGDIKMLFHPVNKRYRVFMCQEGDKKVLVNHCITRTTHPKPMSNANARFLLKNLNRLSVSHVRVHAAIGKVKSEDKSFDMLKS</sequence>
<dbReference type="GO" id="GO:0005096">
    <property type="term" value="F:GTPase activator activity"/>
    <property type="evidence" value="ECO:0007669"/>
    <property type="project" value="TreeGrafter"/>
</dbReference>
<dbReference type="InterPro" id="IPR000156">
    <property type="entry name" value="Ran_bind_dom"/>
</dbReference>
<dbReference type="InterPro" id="IPR045255">
    <property type="entry name" value="RanBP1-like"/>
</dbReference>
<dbReference type="PANTHER" id="PTHR23138">
    <property type="entry name" value="RAN BINDING PROTEIN"/>
    <property type="match status" value="1"/>
</dbReference>
<reference evidence="3" key="2">
    <citation type="submission" date="2025-09" db="UniProtKB">
        <authorList>
            <consortium name="Ensembl"/>
        </authorList>
    </citation>
    <scope>IDENTIFICATION</scope>
</reference>
<evidence type="ECO:0000256" key="1">
    <source>
        <dbReference type="SAM" id="MobiDB-lite"/>
    </source>
</evidence>
<dbReference type="Pfam" id="PF00638">
    <property type="entry name" value="Ran_BP1"/>
    <property type="match status" value="1"/>
</dbReference>
<organism evidence="3 4">
    <name type="scientific">Sinocyclocheilus grahami</name>
    <name type="common">Dianchi golden-line fish</name>
    <name type="synonym">Barbus grahami</name>
    <dbReference type="NCBI Taxonomy" id="75366"/>
    <lineage>
        <taxon>Eukaryota</taxon>
        <taxon>Metazoa</taxon>
        <taxon>Chordata</taxon>
        <taxon>Craniata</taxon>
        <taxon>Vertebrata</taxon>
        <taxon>Euteleostomi</taxon>
        <taxon>Actinopterygii</taxon>
        <taxon>Neopterygii</taxon>
        <taxon>Teleostei</taxon>
        <taxon>Ostariophysi</taxon>
        <taxon>Cypriniformes</taxon>
        <taxon>Cyprinidae</taxon>
        <taxon>Cyprininae</taxon>
        <taxon>Sinocyclocheilus</taxon>
    </lineage>
</organism>
<evidence type="ECO:0000313" key="3">
    <source>
        <dbReference type="Ensembl" id="ENSSGRP00000067162.1"/>
    </source>
</evidence>
<name>A0A672Q0Q4_SINGR</name>
<proteinExistence type="predicted"/>
<protein>
    <recommendedName>
        <fullName evidence="2">RanBD1 domain-containing protein</fullName>
    </recommendedName>
</protein>
<accession>A0A672Q0Q4</accession>
<dbReference type="InParanoid" id="A0A672Q0Q4"/>
<feature type="region of interest" description="Disordered" evidence="1">
    <location>
        <begin position="11"/>
        <end position="30"/>
    </location>
</feature>
<dbReference type="SUPFAM" id="SSF50729">
    <property type="entry name" value="PH domain-like"/>
    <property type="match status" value="1"/>
</dbReference>
<evidence type="ECO:0000313" key="4">
    <source>
        <dbReference type="Proteomes" id="UP000472262"/>
    </source>
</evidence>
<dbReference type="PANTHER" id="PTHR23138:SF87">
    <property type="entry name" value="E3 SUMO-PROTEIN LIGASE RANBP2"/>
    <property type="match status" value="1"/>
</dbReference>
<feature type="compositionally biased region" description="Acidic residues" evidence="1">
    <location>
        <begin position="17"/>
        <end position="30"/>
    </location>
</feature>
<dbReference type="AlphaFoldDB" id="A0A672Q0Q4"/>
<reference evidence="3" key="1">
    <citation type="submission" date="2025-08" db="UniProtKB">
        <authorList>
            <consortium name="Ensembl"/>
        </authorList>
    </citation>
    <scope>IDENTIFICATION</scope>
</reference>
<dbReference type="Proteomes" id="UP000472262">
    <property type="component" value="Unassembled WGS sequence"/>
</dbReference>
<evidence type="ECO:0000259" key="2">
    <source>
        <dbReference type="PROSITE" id="PS50196"/>
    </source>
</evidence>
<dbReference type="GO" id="GO:0005643">
    <property type="term" value="C:nuclear pore"/>
    <property type="evidence" value="ECO:0007669"/>
    <property type="project" value="TreeGrafter"/>
</dbReference>
<dbReference type="Ensembl" id="ENSSGRT00000071590.1">
    <property type="protein sequence ID" value="ENSSGRP00000067162.1"/>
    <property type="gene ID" value="ENSSGRG00000034493.1"/>
</dbReference>
<dbReference type="SMART" id="SM00160">
    <property type="entry name" value="RanBD"/>
    <property type="match status" value="1"/>
</dbReference>
<feature type="domain" description="RanBD1" evidence="2">
    <location>
        <begin position="41"/>
        <end position="114"/>
    </location>
</feature>
<keyword evidence="4" id="KW-1185">Reference proteome</keyword>
<dbReference type="PROSITE" id="PS50196">
    <property type="entry name" value="RANBD1"/>
    <property type="match status" value="1"/>
</dbReference>
<dbReference type="InterPro" id="IPR011993">
    <property type="entry name" value="PH-like_dom_sf"/>
</dbReference>